<reference evidence="2" key="1">
    <citation type="submission" date="2023-07" db="EMBL/GenBank/DDBJ databases">
        <title>draft genome sequence of fig (Ficus carica).</title>
        <authorList>
            <person name="Takahashi T."/>
            <person name="Nishimura K."/>
        </authorList>
    </citation>
    <scope>NUCLEOTIDE SEQUENCE</scope>
</reference>
<keyword evidence="3" id="KW-1185">Reference proteome</keyword>
<name>A0AA88D8I1_FICCA</name>
<dbReference type="Proteomes" id="UP001187192">
    <property type="component" value="Unassembled WGS sequence"/>
</dbReference>
<sequence length="50" mass="5119">MASSMGGGPTCSPDGLGTVDETNGERGGREGGESRWLEDGERAPKPDQLA</sequence>
<gene>
    <name evidence="2" type="ORF">TIFTF001_019025</name>
</gene>
<evidence type="ECO:0000313" key="3">
    <source>
        <dbReference type="Proteomes" id="UP001187192"/>
    </source>
</evidence>
<accession>A0AA88D8I1</accession>
<feature type="compositionally biased region" description="Basic and acidic residues" evidence="1">
    <location>
        <begin position="23"/>
        <end position="50"/>
    </location>
</feature>
<protein>
    <submittedName>
        <fullName evidence="2">Uncharacterized protein</fullName>
    </submittedName>
</protein>
<evidence type="ECO:0000313" key="2">
    <source>
        <dbReference type="EMBL" id="GMN49853.1"/>
    </source>
</evidence>
<organism evidence="2 3">
    <name type="scientific">Ficus carica</name>
    <name type="common">Common fig</name>
    <dbReference type="NCBI Taxonomy" id="3494"/>
    <lineage>
        <taxon>Eukaryota</taxon>
        <taxon>Viridiplantae</taxon>
        <taxon>Streptophyta</taxon>
        <taxon>Embryophyta</taxon>
        <taxon>Tracheophyta</taxon>
        <taxon>Spermatophyta</taxon>
        <taxon>Magnoliopsida</taxon>
        <taxon>eudicotyledons</taxon>
        <taxon>Gunneridae</taxon>
        <taxon>Pentapetalae</taxon>
        <taxon>rosids</taxon>
        <taxon>fabids</taxon>
        <taxon>Rosales</taxon>
        <taxon>Moraceae</taxon>
        <taxon>Ficeae</taxon>
        <taxon>Ficus</taxon>
    </lineage>
</organism>
<evidence type="ECO:0000256" key="1">
    <source>
        <dbReference type="SAM" id="MobiDB-lite"/>
    </source>
</evidence>
<proteinExistence type="predicted"/>
<feature type="region of interest" description="Disordered" evidence="1">
    <location>
        <begin position="1"/>
        <end position="50"/>
    </location>
</feature>
<dbReference type="AlphaFoldDB" id="A0AA88D8I1"/>
<dbReference type="EMBL" id="BTGU01000032">
    <property type="protein sequence ID" value="GMN49853.1"/>
    <property type="molecule type" value="Genomic_DNA"/>
</dbReference>
<comment type="caution">
    <text evidence="2">The sequence shown here is derived from an EMBL/GenBank/DDBJ whole genome shotgun (WGS) entry which is preliminary data.</text>
</comment>